<dbReference type="OrthoDB" id="4205127at2759"/>
<dbReference type="PRINTS" id="PR00983">
    <property type="entry name" value="TRNASYNTHCYS"/>
</dbReference>
<keyword evidence="6" id="KW-0862">Zinc</keyword>
<feature type="coiled-coil region" evidence="11">
    <location>
        <begin position="703"/>
        <end position="737"/>
    </location>
</feature>
<feature type="region of interest" description="Disordered" evidence="12">
    <location>
        <begin position="181"/>
        <end position="200"/>
    </location>
</feature>
<dbReference type="Pfam" id="PF01406">
    <property type="entry name" value="tRNA-synt_1e"/>
    <property type="match status" value="1"/>
</dbReference>
<evidence type="ECO:0000256" key="7">
    <source>
        <dbReference type="ARBA" id="ARBA00022840"/>
    </source>
</evidence>
<evidence type="ECO:0000259" key="13">
    <source>
        <dbReference type="Pfam" id="PF01406"/>
    </source>
</evidence>
<feature type="region of interest" description="Disordered" evidence="12">
    <location>
        <begin position="1"/>
        <end position="22"/>
    </location>
</feature>
<evidence type="ECO:0000256" key="4">
    <source>
        <dbReference type="ARBA" id="ARBA00022723"/>
    </source>
</evidence>
<dbReference type="NCBIfam" id="TIGR00435">
    <property type="entry name" value="cysS"/>
    <property type="match status" value="1"/>
</dbReference>
<dbReference type="InterPro" id="IPR009080">
    <property type="entry name" value="tRNAsynth_Ia_anticodon-bd"/>
</dbReference>
<dbReference type="GO" id="GO:0005524">
    <property type="term" value="F:ATP binding"/>
    <property type="evidence" value="ECO:0007669"/>
    <property type="project" value="UniProtKB-KW"/>
</dbReference>
<keyword evidence="3" id="KW-0436">Ligase</keyword>
<evidence type="ECO:0000256" key="6">
    <source>
        <dbReference type="ARBA" id="ARBA00022833"/>
    </source>
</evidence>
<protein>
    <recommendedName>
        <fullName evidence="2">cysteine--tRNA ligase</fullName>
        <ecNumber evidence="2">6.1.1.16</ecNumber>
    </recommendedName>
    <alternativeName>
        <fullName evidence="10">Cysteinyl-tRNA synthetase</fullName>
    </alternativeName>
</protein>
<dbReference type="Gene3D" id="3.40.50.620">
    <property type="entry name" value="HUPs"/>
    <property type="match status" value="1"/>
</dbReference>
<dbReference type="EMBL" id="LCZI01001382">
    <property type="protein sequence ID" value="KKZ61000.1"/>
    <property type="molecule type" value="Genomic_DNA"/>
</dbReference>
<keyword evidence="9" id="KW-0030">Aminoacyl-tRNA synthetase</keyword>
<comment type="cofactor">
    <cofactor evidence="1">
        <name>Zn(2+)</name>
        <dbReference type="ChEBI" id="CHEBI:29105"/>
    </cofactor>
</comment>
<dbReference type="CDD" id="cd00672">
    <property type="entry name" value="CysRS_core"/>
    <property type="match status" value="1"/>
</dbReference>
<evidence type="ECO:0000256" key="1">
    <source>
        <dbReference type="ARBA" id="ARBA00001947"/>
    </source>
</evidence>
<dbReference type="SUPFAM" id="SSF47323">
    <property type="entry name" value="Anticodon-binding domain of a subclass of class I aminoacyl-tRNA synthetases"/>
    <property type="match status" value="1"/>
</dbReference>
<keyword evidence="11" id="KW-0175">Coiled coil</keyword>
<dbReference type="InterPro" id="IPR024909">
    <property type="entry name" value="Cys-tRNA/MSH_ligase"/>
</dbReference>
<dbReference type="InterPro" id="IPR032678">
    <property type="entry name" value="tRNA-synt_1_cat_dom"/>
</dbReference>
<dbReference type="VEuPathDB" id="FungiDB:EMCG_04335"/>
<evidence type="ECO:0000256" key="8">
    <source>
        <dbReference type="ARBA" id="ARBA00022917"/>
    </source>
</evidence>
<comment type="caution">
    <text evidence="14">The sequence shown here is derived from an EMBL/GenBank/DDBJ whole genome shotgun (WGS) entry which is preliminary data.</text>
</comment>
<accession>A0A0G2HTF4</accession>
<organism evidence="14 15">
    <name type="scientific">[Emmonsia] crescens</name>
    <dbReference type="NCBI Taxonomy" id="73230"/>
    <lineage>
        <taxon>Eukaryota</taxon>
        <taxon>Fungi</taxon>
        <taxon>Dikarya</taxon>
        <taxon>Ascomycota</taxon>
        <taxon>Pezizomycotina</taxon>
        <taxon>Eurotiomycetes</taxon>
        <taxon>Eurotiomycetidae</taxon>
        <taxon>Onygenales</taxon>
        <taxon>Ajellomycetaceae</taxon>
        <taxon>Emergomyces</taxon>
    </lineage>
</organism>
<evidence type="ECO:0000256" key="10">
    <source>
        <dbReference type="ARBA" id="ARBA00031499"/>
    </source>
</evidence>
<dbReference type="GO" id="GO:0046872">
    <property type="term" value="F:metal ion binding"/>
    <property type="evidence" value="ECO:0007669"/>
    <property type="project" value="UniProtKB-KW"/>
</dbReference>
<evidence type="ECO:0000313" key="15">
    <source>
        <dbReference type="Proteomes" id="UP000034164"/>
    </source>
</evidence>
<dbReference type="AlphaFoldDB" id="A0A0G2HTF4"/>
<dbReference type="GO" id="GO:0006423">
    <property type="term" value="P:cysteinyl-tRNA aminoacylation"/>
    <property type="evidence" value="ECO:0007669"/>
    <property type="project" value="InterPro"/>
</dbReference>
<dbReference type="SUPFAM" id="SSF52374">
    <property type="entry name" value="Nucleotidylyl transferase"/>
    <property type="match status" value="1"/>
</dbReference>
<evidence type="ECO:0000313" key="14">
    <source>
        <dbReference type="EMBL" id="KKZ61000.1"/>
    </source>
</evidence>
<feature type="region of interest" description="Disordered" evidence="12">
    <location>
        <begin position="754"/>
        <end position="777"/>
    </location>
</feature>
<dbReference type="PANTHER" id="PTHR10890">
    <property type="entry name" value="CYSTEINYL-TRNA SYNTHETASE"/>
    <property type="match status" value="1"/>
</dbReference>
<dbReference type="InterPro" id="IPR014729">
    <property type="entry name" value="Rossmann-like_a/b/a_fold"/>
</dbReference>
<dbReference type="InterPro" id="IPR015803">
    <property type="entry name" value="Cys-tRNA-ligase"/>
</dbReference>
<dbReference type="GO" id="GO:0004817">
    <property type="term" value="F:cysteine-tRNA ligase activity"/>
    <property type="evidence" value="ECO:0007669"/>
    <property type="project" value="UniProtKB-EC"/>
</dbReference>
<evidence type="ECO:0000256" key="11">
    <source>
        <dbReference type="SAM" id="Coils"/>
    </source>
</evidence>
<dbReference type="GO" id="GO:0005737">
    <property type="term" value="C:cytoplasm"/>
    <property type="evidence" value="ECO:0007669"/>
    <property type="project" value="TreeGrafter"/>
</dbReference>
<keyword evidence="8" id="KW-0648">Protein biosynthesis</keyword>
<evidence type="ECO:0000256" key="5">
    <source>
        <dbReference type="ARBA" id="ARBA00022741"/>
    </source>
</evidence>
<name>A0A0G2HTF4_9EURO</name>
<sequence length="798" mass="90056">MSATYEQAPWAQPPSHPGTNLPPLKIYNSLTRSKNTFIPKDPEGRRVTWYSCGPTVYDDAHLGHARNYVTTDIIRRIMQDYFNFEVQFVMNITDVDDKQHLFADYMTKHPVVDDNVIKTARLAFAAFLKAKLPLVDSEVHPSDFQQEAQKTYAFVINGGALEGNKKPGSDEAKVKMNIKSVSQPGEQHDAASTEESQPSSEDFYRICEDVFLVYLDNVSRSSIPDDDYSIFSKLTKYYEDRFMEDMRNLNVLDPDKLTRVTEYGPEIVKFVEQIVQRKFAYPTPDGSVYFDIKSFEQAGNYYARLEPWSRNDRSLQKEGEGALSQHVIAKHSKNDFALWKASQPGEPSWPSPWGKGRPGWHIECSAMASAELGSQMDIHSGGIDLSFPHHDNELAQSEAYWQGDQWVNYFMHMGHLSIQGAKMSKSLKNFTTIRKALEGGSWSARNLRIVFLLGGWREGIEITEDMVRASNSWEEKLNNFFMKAKNLLASNELSSSQEHGQGEGNSLATSLKSAQAKVFNALCDSFDTPTAMSTISELVSKFNSAEVSDLDISSVESSAKWVTSMVNCFGLNGTASPDSPNIGWEGIDVPEYAKPYLNSLSTTRDALRQLAKSKAPISNQVVSDILRADTDLENVIPDAARPYADVLASFRSNVAAVNLDDPQGIAEEVLALCDRVRDTDLFDLGIYLEDRESRPALVRPVTRDLIEARQQQAEQRLEKQRAKEEQRQKEFEKLEKGKCSPFEMFRTKEFSAWDADGLPTKDSSGNDIAKSRSKKLRKDLERQKKLHEMWLASNPKHL</sequence>
<dbReference type="FunFam" id="3.40.50.620:FF:000186">
    <property type="entry name" value="Putative Cysteinyl-tRNA synthetase"/>
    <property type="match status" value="1"/>
</dbReference>
<evidence type="ECO:0000256" key="3">
    <source>
        <dbReference type="ARBA" id="ARBA00022598"/>
    </source>
</evidence>
<reference evidence="15" key="1">
    <citation type="journal article" date="2015" name="PLoS Genet.">
        <title>The dynamic genome and transcriptome of the human fungal pathogen Blastomyces and close relative Emmonsia.</title>
        <authorList>
            <person name="Munoz J.F."/>
            <person name="Gauthier G.M."/>
            <person name="Desjardins C.A."/>
            <person name="Gallo J.E."/>
            <person name="Holder J."/>
            <person name="Sullivan T.D."/>
            <person name="Marty A.J."/>
            <person name="Carmen J.C."/>
            <person name="Chen Z."/>
            <person name="Ding L."/>
            <person name="Gujja S."/>
            <person name="Magrini V."/>
            <person name="Misas E."/>
            <person name="Mitreva M."/>
            <person name="Priest M."/>
            <person name="Saif S."/>
            <person name="Whiston E.A."/>
            <person name="Young S."/>
            <person name="Zeng Q."/>
            <person name="Goldman W.E."/>
            <person name="Mardis E.R."/>
            <person name="Taylor J.W."/>
            <person name="McEwen J.G."/>
            <person name="Clay O.K."/>
            <person name="Klein B.S."/>
            <person name="Cuomo C.A."/>
        </authorList>
    </citation>
    <scope>NUCLEOTIDE SEQUENCE [LARGE SCALE GENOMIC DNA]</scope>
    <source>
        <strain evidence="15">UAMH 3008</strain>
    </source>
</reference>
<dbReference type="HAMAP" id="MF_00041">
    <property type="entry name" value="Cys_tRNA_synth"/>
    <property type="match status" value="1"/>
</dbReference>
<feature type="domain" description="tRNA synthetases class I catalytic" evidence="13">
    <location>
        <begin position="43"/>
        <end position="470"/>
    </location>
</feature>
<evidence type="ECO:0000256" key="2">
    <source>
        <dbReference type="ARBA" id="ARBA00012832"/>
    </source>
</evidence>
<keyword evidence="4" id="KW-0479">Metal-binding</keyword>
<dbReference type="PANTHER" id="PTHR10890:SF3">
    <property type="entry name" value="CYSTEINE--TRNA LIGASE, CYTOPLASMIC"/>
    <property type="match status" value="1"/>
</dbReference>
<keyword evidence="7" id="KW-0067">ATP-binding</keyword>
<keyword evidence="5" id="KW-0547">Nucleotide-binding</keyword>
<evidence type="ECO:0000256" key="9">
    <source>
        <dbReference type="ARBA" id="ARBA00023146"/>
    </source>
</evidence>
<dbReference type="EC" id="6.1.1.16" evidence="2"/>
<evidence type="ECO:0000256" key="12">
    <source>
        <dbReference type="SAM" id="MobiDB-lite"/>
    </source>
</evidence>
<gene>
    <name evidence="14" type="ORF">EMCG_04335</name>
</gene>
<proteinExistence type="inferred from homology"/>
<dbReference type="Proteomes" id="UP000034164">
    <property type="component" value="Unassembled WGS sequence"/>
</dbReference>